<keyword evidence="2" id="KW-0403">Intermediate filament</keyword>
<dbReference type="AlphaFoldDB" id="A0A8C2RXB6"/>
<dbReference type="SMART" id="SM01391">
    <property type="entry name" value="Filament"/>
    <property type="match status" value="1"/>
</dbReference>
<keyword evidence="1" id="KW-0416">Keratin</keyword>
<dbReference type="GO" id="GO:0045095">
    <property type="term" value="C:keratin filament"/>
    <property type="evidence" value="ECO:0007669"/>
    <property type="project" value="TreeGrafter"/>
</dbReference>
<dbReference type="Ensembl" id="ENSCHIT00010049588.1">
    <property type="protein sequence ID" value="ENSCHIP00010035277.1"/>
    <property type="gene ID" value="ENSCHIG00010026163.1"/>
</dbReference>
<dbReference type="PANTHER" id="PTHR45616">
    <property type="entry name" value="GATA-TYPE DOMAIN-CONTAINING PROTEIN"/>
    <property type="match status" value="1"/>
</dbReference>
<dbReference type="GO" id="GO:0045109">
    <property type="term" value="P:intermediate filament organization"/>
    <property type="evidence" value="ECO:0007669"/>
    <property type="project" value="TreeGrafter"/>
</dbReference>
<evidence type="ECO:0000313" key="6">
    <source>
        <dbReference type="Ensembl" id="ENSCHIP00010035277.1"/>
    </source>
</evidence>
<dbReference type="GO" id="GO:0005615">
    <property type="term" value="C:extracellular space"/>
    <property type="evidence" value="ECO:0007669"/>
    <property type="project" value="TreeGrafter"/>
</dbReference>
<organism evidence="6">
    <name type="scientific">Capra hircus</name>
    <name type="common">Goat</name>
    <dbReference type="NCBI Taxonomy" id="9925"/>
    <lineage>
        <taxon>Eukaryota</taxon>
        <taxon>Metazoa</taxon>
        <taxon>Chordata</taxon>
        <taxon>Craniata</taxon>
        <taxon>Vertebrata</taxon>
        <taxon>Euteleostomi</taxon>
        <taxon>Mammalia</taxon>
        <taxon>Eutheria</taxon>
        <taxon>Laurasiatheria</taxon>
        <taxon>Artiodactyla</taxon>
        <taxon>Ruminantia</taxon>
        <taxon>Pecora</taxon>
        <taxon>Bovidae</taxon>
        <taxon>Caprinae</taxon>
        <taxon>Capra</taxon>
    </lineage>
</organism>
<dbReference type="Gene3D" id="1.20.5.1160">
    <property type="entry name" value="Vasodilator-stimulated phosphoprotein"/>
    <property type="match status" value="1"/>
</dbReference>
<sequence>MNKVELEAKVDGLNDEINFLRTLYEQELKELQSEVSDMSVVLSMDNNRSLDLESIIAEVKAQYEEIANRSRAEAEACYQTKFETLQAQAGKHGDDLRNTRNEIADMNRAIQRLQAEIENIKNQRAKLEAAIAMLN</sequence>
<name>A0A8C2RXB6_CAPHI</name>
<proteinExistence type="predicted"/>
<dbReference type="PROSITE" id="PS51842">
    <property type="entry name" value="IF_ROD_2"/>
    <property type="match status" value="1"/>
</dbReference>
<dbReference type="FunFam" id="1.20.5.500:FF:000001">
    <property type="entry name" value="Type II keratin 23"/>
    <property type="match status" value="1"/>
</dbReference>
<evidence type="ECO:0000256" key="2">
    <source>
        <dbReference type="ARBA" id="ARBA00022754"/>
    </source>
</evidence>
<dbReference type="Pfam" id="PF00038">
    <property type="entry name" value="Filament"/>
    <property type="match status" value="1"/>
</dbReference>
<keyword evidence="3 4" id="KW-0175">Coiled coil</keyword>
<accession>A0A8C2RXB6</accession>
<dbReference type="InterPro" id="IPR039008">
    <property type="entry name" value="IF_rod_dom"/>
</dbReference>
<evidence type="ECO:0000256" key="1">
    <source>
        <dbReference type="ARBA" id="ARBA00022744"/>
    </source>
</evidence>
<dbReference type="SUPFAM" id="SSF46579">
    <property type="entry name" value="Prefoldin"/>
    <property type="match status" value="1"/>
</dbReference>
<dbReference type="GO" id="GO:0030280">
    <property type="term" value="F:structural constituent of skin epidermis"/>
    <property type="evidence" value="ECO:0007669"/>
    <property type="project" value="TreeGrafter"/>
</dbReference>
<evidence type="ECO:0000256" key="4">
    <source>
        <dbReference type="SAM" id="Coils"/>
    </source>
</evidence>
<evidence type="ECO:0000256" key="3">
    <source>
        <dbReference type="ARBA" id="ARBA00023054"/>
    </source>
</evidence>
<dbReference type="GO" id="GO:0031424">
    <property type="term" value="P:keratinization"/>
    <property type="evidence" value="ECO:0007669"/>
    <property type="project" value="TreeGrafter"/>
</dbReference>
<feature type="domain" description="IF rod" evidence="5">
    <location>
        <begin position="1"/>
        <end position="135"/>
    </location>
</feature>
<evidence type="ECO:0000259" key="5">
    <source>
        <dbReference type="PROSITE" id="PS51842"/>
    </source>
</evidence>
<reference evidence="6" key="1">
    <citation type="submission" date="2019-03" db="EMBL/GenBank/DDBJ databases">
        <title>Genome sequencing and reference-guided assembly of Black Bengal Goat (Capra hircus).</title>
        <authorList>
            <person name="Siddiki A.Z."/>
            <person name="Baten A."/>
            <person name="Billah M."/>
            <person name="Alam M.A.U."/>
            <person name="Shawrob K.S.M."/>
            <person name="Saha S."/>
            <person name="Chowdhury M."/>
            <person name="Rahman A.H."/>
            <person name="Stear M."/>
            <person name="Miah G."/>
            <person name="Das G.B."/>
            <person name="Hossain M.M."/>
            <person name="Kumkum M."/>
            <person name="Islam M.S."/>
            <person name="Mollah A.M."/>
            <person name="Ahsan A."/>
            <person name="Tusar F."/>
            <person name="Khan M.K.I."/>
        </authorList>
    </citation>
    <scope>NUCLEOTIDE SEQUENCE [LARGE SCALE GENOMIC DNA]</scope>
</reference>
<feature type="coiled-coil region" evidence="4">
    <location>
        <begin position="96"/>
        <end position="133"/>
    </location>
</feature>
<reference evidence="6" key="2">
    <citation type="submission" date="2025-08" db="UniProtKB">
        <authorList>
            <consortium name="Ensembl"/>
        </authorList>
    </citation>
    <scope>IDENTIFICATION</scope>
</reference>
<protein>
    <recommendedName>
        <fullName evidence="5">IF rod domain-containing protein</fullName>
    </recommendedName>
</protein>
<feature type="coiled-coil region" evidence="4">
    <location>
        <begin position="3"/>
        <end position="34"/>
    </location>
</feature>
<dbReference type="PANTHER" id="PTHR45616:SF21">
    <property type="entry name" value="KERATIN, TYPE II CYTOSKELETAL 7"/>
    <property type="match status" value="1"/>
</dbReference>
<dbReference type="Gene3D" id="1.20.5.500">
    <property type="entry name" value="Single helix bin"/>
    <property type="match status" value="1"/>
</dbReference>